<evidence type="ECO:0000313" key="4">
    <source>
        <dbReference type="Proteomes" id="UP000593812"/>
    </source>
</evidence>
<dbReference type="Proteomes" id="UP000503440">
    <property type="component" value="Chromosome"/>
</dbReference>
<proteinExistence type="predicted"/>
<dbReference type="EMBL" id="CP048654">
    <property type="protein sequence ID" value="QOW42155.1"/>
    <property type="molecule type" value="Genomic_DNA"/>
</dbReference>
<organism evidence="1 3">
    <name type="scientific">Acinetobacter indicus</name>
    <dbReference type="NCBI Taxonomy" id="756892"/>
    <lineage>
        <taxon>Bacteria</taxon>
        <taxon>Pseudomonadati</taxon>
        <taxon>Pseudomonadota</taxon>
        <taxon>Gammaproteobacteria</taxon>
        <taxon>Moraxellales</taxon>
        <taxon>Moraxellaceae</taxon>
        <taxon>Acinetobacter</taxon>
    </lineage>
</organism>
<reference evidence="1 3" key="1">
    <citation type="submission" date="2019-09" db="EMBL/GenBank/DDBJ databases">
        <title>Non-baumannii Acinetobacter spp. carrying blaNDM-1 isolated in China.</title>
        <authorList>
            <person name="Cui C."/>
            <person name="Chen C."/>
            <person name="Sun J."/>
            <person name="Liu Y."/>
        </authorList>
    </citation>
    <scope>NUCLEOTIDE SEQUENCE [LARGE SCALE GENOMIC DNA]</scope>
    <source>
        <strain evidence="1 3">B18</strain>
    </source>
</reference>
<evidence type="ECO:0000313" key="2">
    <source>
        <dbReference type="EMBL" id="QOW42155.1"/>
    </source>
</evidence>
<evidence type="ECO:0000313" key="1">
    <source>
        <dbReference type="EMBL" id="QIC70956.1"/>
    </source>
</evidence>
<name>A0A6C0Y432_9GAMM</name>
<dbReference type="AlphaFoldDB" id="A0A6C0Y432"/>
<gene>
    <name evidence="1" type="ORF">FSC09_11300</name>
    <name evidence="2" type="ORF">G0027_04365</name>
</gene>
<evidence type="ECO:0000313" key="3">
    <source>
        <dbReference type="Proteomes" id="UP000503440"/>
    </source>
</evidence>
<sequence length="93" mass="10702">MDLFYLLLNLREFPKSQLIYATQPWSLEAEALLLDAMPNPAVVFSIEQQAYHLLSSVEEAYILSLRLGRQNLCSREMCQQLLEQLEQSALSRA</sequence>
<accession>A0A6C0Y432</accession>
<reference evidence="2 4" key="2">
    <citation type="submission" date="2020-02" db="EMBL/GenBank/DDBJ databases">
        <title>Tigecycline-resistant Acinetobacter species from pigs and migratory birds.</title>
        <authorList>
            <person name="Chen C."/>
            <person name="Sun J."/>
            <person name="Liao X.-P."/>
            <person name="Liu Y.-H."/>
        </authorList>
    </citation>
    <scope>NUCLEOTIDE SEQUENCE [LARGE SCALE GENOMIC DNA]</scope>
    <source>
        <strain evidence="2 4">C15_T</strain>
    </source>
</reference>
<dbReference type="RefSeq" id="WP_163146077.1">
    <property type="nucleotide sequence ID" value="NZ_CAXNYR010000029.1"/>
</dbReference>
<protein>
    <submittedName>
        <fullName evidence="1">Uncharacterized protein</fullName>
    </submittedName>
</protein>
<dbReference type="Proteomes" id="UP000593812">
    <property type="component" value="Chromosome"/>
</dbReference>
<dbReference type="EMBL" id="CP044455">
    <property type="protein sequence ID" value="QIC70956.1"/>
    <property type="molecule type" value="Genomic_DNA"/>
</dbReference>